<dbReference type="InterPro" id="IPR005475">
    <property type="entry name" value="Transketolase-like_Pyr-bd"/>
</dbReference>
<proteinExistence type="inferred from homology"/>
<protein>
    <submittedName>
        <fullName evidence="5">Transketolase family protein</fullName>
    </submittedName>
</protein>
<dbReference type="RefSeq" id="WP_117561316.1">
    <property type="nucleotide sequence ID" value="NZ_CAXMZD010000001.1"/>
</dbReference>
<dbReference type="Gene3D" id="3.40.50.970">
    <property type="match status" value="1"/>
</dbReference>
<organism evidence="5 6">
    <name type="scientific">Thomasclavelia ramosa</name>
    <dbReference type="NCBI Taxonomy" id="1547"/>
    <lineage>
        <taxon>Bacteria</taxon>
        <taxon>Bacillati</taxon>
        <taxon>Bacillota</taxon>
        <taxon>Erysipelotrichia</taxon>
        <taxon>Erysipelotrichales</taxon>
        <taxon>Coprobacillaceae</taxon>
        <taxon>Thomasclavelia</taxon>
    </lineage>
</organism>
<name>A0A3E3ECZ2_9FIRM</name>
<dbReference type="InterPro" id="IPR009014">
    <property type="entry name" value="Transketo_C/PFOR_II"/>
</dbReference>
<dbReference type="Gene3D" id="3.40.50.920">
    <property type="match status" value="1"/>
</dbReference>
<feature type="domain" description="Transketolase-like pyrimidine-binding" evidence="4">
    <location>
        <begin position="3"/>
        <end position="169"/>
    </location>
</feature>
<dbReference type="EMBL" id="QUSL01000011">
    <property type="protein sequence ID" value="RGD85406.1"/>
    <property type="molecule type" value="Genomic_DNA"/>
</dbReference>
<evidence type="ECO:0000313" key="5">
    <source>
        <dbReference type="EMBL" id="RGD85406.1"/>
    </source>
</evidence>
<comment type="similarity">
    <text evidence="2">Belongs to the transketolase family.</text>
</comment>
<dbReference type="InterPro" id="IPR029061">
    <property type="entry name" value="THDP-binding"/>
</dbReference>
<dbReference type="FunFam" id="3.40.50.970:FF:000129">
    <property type="entry name" value="Transketolase"/>
    <property type="match status" value="1"/>
</dbReference>
<dbReference type="InterPro" id="IPR033248">
    <property type="entry name" value="Transketolase_C"/>
</dbReference>
<dbReference type="AlphaFoldDB" id="A0A3E3ECZ2"/>
<gene>
    <name evidence="5" type="ORF">DXB93_08510</name>
</gene>
<dbReference type="SUPFAM" id="SSF52922">
    <property type="entry name" value="TK C-terminal domain-like"/>
    <property type="match status" value="1"/>
</dbReference>
<accession>A0A3E3ECZ2</accession>
<comment type="caution">
    <text evidence="5">The sequence shown here is derived from an EMBL/GenBank/DDBJ whole genome shotgun (WGS) entry which is preliminary data.</text>
</comment>
<reference evidence="5 6" key="1">
    <citation type="submission" date="2018-08" db="EMBL/GenBank/DDBJ databases">
        <title>A genome reference for cultivated species of the human gut microbiota.</title>
        <authorList>
            <person name="Zou Y."/>
            <person name="Xue W."/>
            <person name="Luo G."/>
        </authorList>
    </citation>
    <scope>NUCLEOTIDE SEQUENCE [LARGE SCALE GENOMIC DNA]</scope>
    <source>
        <strain evidence="5 6">OM06-4</strain>
    </source>
</reference>
<evidence type="ECO:0000313" key="6">
    <source>
        <dbReference type="Proteomes" id="UP000261032"/>
    </source>
</evidence>
<evidence type="ECO:0000256" key="1">
    <source>
        <dbReference type="ARBA" id="ARBA00001964"/>
    </source>
</evidence>
<comment type="cofactor">
    <cofactor evidence="1">
        <name>thiamine diphosphate</name>
        <dbReference type="ChEBI" id="CHEBI:58937"/>
    </cofactor>
</comment>
<evidence type="ECO:0000256" key="2">
    <source>
        <dbReference type="ARBA" id="ARBA00007131"/>
    </source>
</evidence>
<evidence type="ECO:0000256" key="3">
    <source>
        <dbReference type="ARBA" id="ARBA00023052"/>
    </source>
</evidence>
<dbReference type="Proteomes" id="UP000261032">
    <property type="component" value="Unassembled WGS sequence"/>
</dbReference>
<dbReference type="SUPFAM" id="SSF52518">
    <property type="entry name" value="Thiamin diphosphate-binding fold (THDP-binding)"/>
    <property type="match status" value="1"/>
</dbReference>
<evidence type="ECO:0000259" key="4">
    <source>
        <dbReference type="SMART" id="SM00861"/>
    </source>
</evidence>
<dbReference type="Pfam" id="PF02779">
    <property type="entry name" value="Transket_pyr"/>
    <property type="match status" value="1"/>
</dbReference>
<dbReference type="CDD" id="cd07033">
    <property type="entry name" value="TPP_PYR_DXS_TK_like"/>
    <property type="match status" value="1"/>
</dbReference>
<dbReference type="SMART" id="SM00861">
    <property type="entry name" value="Transket_pyr"/>
    <property type="match status" value="1"/>
</dbReference>
<dbReference type="PANTHER" id="PTHR43825">
    <property type="entry name" value="PYRUVATE DEHYDROGENASE E1 COMPONENT"/>
    <property type="match status" value="1"/>
</dbReference>
<keyword evidence="3" id="KW-0786">Thiamine pyrophosphate</keyword>
<dbReference type="Pfam" id="PF02780">
    <property type="entry name" value="Transketolase_C"/>
    <property type="match status" value="1"/>
</dbReference>
<dbReference type="PANTHER" id="PTHR43825:SF1">
    <property type="entry name" value="TRANSKETOLASE-LIKE PYRIMIDINE-BINDING DOMAIN-CONTAINING PROTEIN"/>
    <property type="match status" value="1"/>
</dbReference>
<dbReference type="InterPro" id="IPR051157">
    <property type="entry name" value="PDH/Transketolase"/>
</dbReference>
<sequence>MKIATREAFGEALKELVIKNNDVIVLDADLSPATKTCYAKEARPQQFYSTGIAEANMVGIGAGLAVQGLKPFVSSFAMFLAGRAFEQIRNSIAYPHLNVKLCATHAGLTVGEDGATHQCNEDIALMRVLPGMVVLQPCDANETKAMMQFMVEYDGPVYLRTSRYAVDNILDSNYKFLLGEIVPIVKGCKIAFLATGIMVNEARKAIEILAKNNIYPSLYNVSSLKPINTMQLNSIINSYDLIFTLEEHNIIGGLYSLVCEKLDKPKKIYPIAVQDTFGESGTPEELMSKYKIDADYLVKSVLETVEE</sequence>